<evidence type="ECO:0000313" key="1">
    <source>
        <dbReference type="EMBL" id="QDU76525.1"/>
    </source>
</evidence>
<dbReference type="OrthoDB" id="278202at2"/>
<evidence type="ECO:0000313" key="2">
    <source>
        <dbReference type="Proteomes" id="UP000318626"/>
    </source>
</evidence>
<gene>
    <name evidence="1" type="ORF">Pan97_35770</name>
</gene>
<organism evidence="1 2">
    <name type="scientific">Bremerella volcania</name>
    <dbReference type="NCBI Taxonomy" id="2527984"/>
    <lineage>
        <taxon>Bacteria</taxon>
        <taxon>Pseudomonadati</taxon>
        <taxon>Planctomycetota</taxon>
        <taxon>Planctomycetia</taxon>
        <taxon>Pirellulales</taxon>
        <taxon>Pirellulaceae</taxon>
        <taxon>Bremerella</taxon>
    </lineage>
</organism>
<protein>
    <submittedName>
        <fullName evidence="1">Uncharacterized protein</fullName>
    </submittedName>
</protein>
<proteinExistence type="predicted"/>
<dbReference type="AlphaFoldDB" id="A0A518CBB7"/>
<reference evidence="2" key="1">
    <citation type="submission" date="2019-02" db="EMBL/GenBank/DDBJ databases">
        <title>Deep-cultivation of Planctomycetes and their phenomic and genomic characterization uncovers novel biology.</title>
        <authorList>
            <person name="Wiegand S."/>
            <person name="Jogler M."/>
            <person name="Boedeker C."/>
            <person name="Pinto D."/>
            <person name="Vollmers J."/>
            <person name="Rivas-Marin E."/>
            <person name="Kohn T."/>
            <person name="Peeters S.H."/>
            <person name="Heuer A."/>
            <person name="Rast P."/>
            <person name="Oberbeckmann S."/>
            <person name="Bunk B."/>
            <person name="Jeske O."/>
            <person name="Meyerdierks A."/>
            <person name="Storesund J.E."/>
            <person name="Kallscheuer N."/>
            <person name="Luecker S."/>
            <person name="Lage O.M."/>
            <person name="Pohl T."/>
            <person name="Merkel B.J."/>
            <person name="Hornburger P."/>
            <person name="Mueller R.-W."/>
            <person name="Bruemmer F."/>
            <person name="Labrenz M."/>
            <person name="Spormann A.M."/>
            <person name="Op den Camp H."/>
            <person name="Overmann J."/>
            <person name="Amann R."/>
            <person name="Jetten M.S.M."/>
            <person name="Mascher T."/>
            <person name="Medema M.H."/>
            <person name="Devos D.P."/>
            <person name="Kaster A.-K."/>
            <person name="Ovreas L."/>
            <person name="Rohde M."/>
            <person name="Galperin M.Y."/>
            <person name="Jogler C."/>
        </authorList>
    </citation>
    <scope>NUCLEOTIDE SEQUENCE [LARGE SCALE GENOMIC DNA]</scope>
    <source>
        <strain evidence="2">Pan97</strain>
    </source>
</reference>
<dbReference type="RefSeq" id="WP_144974696.1">
    <property type="nucleotide sequence ID" value="NZ_CP036289.1"/>
</dbReference>
<dbReference type="Proteomes" id="UP000318626">
    <property type="component" value="Chromosome"/>
</dbReference>
<name>A0A518CBB7_9BACT</name>
<dbReference type="EMBL" id="CP036289">
    <property type="protein sequence ID" value="QDU76525.1"/>
    <property type="molecule type" value="Genomic_DNA"/>
</dbReference>
<accession>A0A518CBB7</accession>
<sequence length="224" mass="25600">MFHFSAANRRRRELVLIFWIKRCATVRNRRPKKAPEMSNRGSIITTPDAKNKKLVCESASYIPLFWFALLPEESWSPDEPAYYKCPRKETIQRGTDRLDFLADVFSDIACFAESAQRLLDRLSRLRCETIGIDVAELAEPDPPNPDLGVALETVASRNNNYRLSIPARKAPNPFLLGEMSEFPAREFGSTRDLLLWVSSISTRELERATRPEVLAGYVVGHIWD</sequence>
<dbReference type="KEGG" id="bvo:Pan97_35770"/>
<keyword evidence="2" id="KW-1185">Reference proteome</keyword>